<keyword evidence="5" id="KW-1185">Reference proteome</keyword>
<evidence type="ECO:0000256" key="1">
    <source>
        <dbReference type="SAM" id="MobiDB-lite"/>
    </source>
</evidence>
<evidence type="ECO:0000256" key="2">
    <source>
        <dbReference type="SAM" id="Phobius"/>
    </source>
</evidence>
<dbReference type="Pfam" id="PF20153">
    <property type="entry name" value="DUF6535"/>
    <property type="match status" value="1"/>
</dbReference>
<dbReference type="EMBL" id="JAYKXP010000013">
    <property type="protein sequence ID" value="KAK7051408.1"/>
    <property type="molecule type" value="Genomic_DNA"/>
</dbReference>
<organism evidence="4 5">
    <name type="scientific">Paramarasmius palmivorus</name>
    <dbReference type="NCBI Taxonomy" id="297713"/>
    <lineage>
        <taxon>Eukaryota</taxon>
        <taxon>Fungi</taxon>
        <taxon>Dikarya</taxon>
        <taxon>Basidiomycota</taxon>
        <taxon>Agaricomycotina</taxon>
        <taxon>Agaricomycetes</taxon>
        <taxon>Agaricomycetidae</taxon>
        <taxon>Agaricales</taxon>
        <taxon>Marasmiineae</taxon>
        <taxon>Marasmiaceae</taxon>
        <taxon>Paramarasmius</taxon>
    </lineage>
</organism>
<comment type="caution">
    <text evidence="4">The sequence shown here is derived from an EMBL/GenBank/DDBJ whole genome shotgun (WGS) entry which is preliminary data.</text>
</comment>
<feature type="transmembrane region" description="Helical" evidence="2">
    <location>
        <begin position="131"/>
        <end position="153"/>
    </location>
</feature>
<keyword evidence="2" id="KW-1133">Transmembrane helix</keyword>
<dbReference type="Proteomes" id="UP001383192">
    <property type="component" value="Unassembled WGS sequence"/>
</dbReference>
<evidence type="ECO:0000259" key="3">
    <source>
        <dbReference type="Pfam" id="PF20153"/>
    </source>
</evidence>
<gene>
    <name evidence="4" type="ORF">VNI00_004908</name>
</gene>
<feature type="domain" description="DUF6535" evidence="3">
    <location>
        <begin position="49"/>
        <end position="216"/>
    </location>
</feature>
<proteinExistence type="predicted"/>
<protein>
    <recommendedName>
        <fullName evidence="3">DUF6535 domain-containing protein</fullName>
    </recommendedName>
</protein>
<feature type="compositionally biased region" description="Basic and acidic residues" evidence="1">
    <location>
        <begin position="715"/>
        <end position="732"/>
    </location>
</feature>
<feature type="transmembrane region" description="Helical" evidence="2">
    <location>
        <begin position="221"/>
        <end position="243"/>
    </location>
</feature>
<reference evidence="4 5" key="1">
    <citation type="submission" date="2024-01" db="EMBL/GenBank/DDBJ databases">
        <title>A draft genome for a cacao thread blight-causing isolate of Paramarasmius palmivorus.</title>
        <authorList>
            <person name="Baruah I.K."/>
            <person name="Bukari Y."/>
            <person name="Amoako-Attah I."/>
            <person name="Meinhardt L.W."/>
            <person name="Bailey B.A."/>
            <person name="Cohen S.P."/>
        </authorList>
    </citation>
    <scope>NUCLEOTIDE SEQUENCE [LARGE SCALE GENOMIC DNA]</scope>
    <source>
        <strain evidence="4 5">GH-12</strain>
    </source>
</reference>
<feature type="region of interest" description="Disordered" evidence="1">
    <location>
        <begin position="672"/>
        <end position="758"/>
    </location>
</feature>
<name>A0AAW0DJS8_9AGAR</name>
<accession>A0AAW0DJS8</accession>
<feature type="transmembrane region" description="Helical" evidence="2">
    <location>
        <begin position="69"/>
        <end position="86"/>
    </location>
</feature>
<feature type="transmembrane region" description="Helical" evidence="2">
    <location>
        <begin position="187"/>
        <end position="209"/>
    </location>
</feature>
<evidence type="ECO:0000313" key="4">
    <source>
        <dbReference type="EMBL" id="KAK7051408.1"/>
    </source>
</evidence>
<keyword evidence="2" id="KW-0812">Transmembrane</keyword>
<evidence type="ECO:0000313" key="5">
    <source>
        <dbReference type="Proteomes" id="UP001383192"/>
    </source>
</evidence>
<dbReference type="AlphaFoldDB" id="A0AAW0DJS8"/>
<keyword evidence="2" id="KW-0472">Membrane</keyword>
<dbReference type="InterPro" id="IPR045338">
    <property type="entry name" value="DUF6535"/>
</dbReference>
<sequence length="758" mass="86194">MRITEEQQAAYYALNRSLHQEGREHSKVEESSESGPTATALDESFEKLQAQVTKYDNGLVKGWNDDIDTLLVFAGLFSAVVTAFLIESYQWLHQDPQETAIILLTRISQQLNESQPTSSEPIPFVAEASSIRINCFWFLSLILSLTSALFGLLSKQWLREHQRDVPTRTSAEDLALKQLRRDSFEKWGVASFLSALPILLEVALFLFFVGVLDLLRTLHPVPFGICLVAVAANVGLYFLTTILPTITIPRNQTTFIQRCLFKELAYQFICPYKSPQAWAVYKLSTTLTKLLAKYPSIDTKSYLRPLSDPSRAQTSNWSMLDLQVVRQFNEGVSVPFTSSWSLHIYELQAFQWAVTMFRDSPSMTPHLENVLSSLPPSVAVSVALGRWDVTMWRQVARSDMGRCLRHGASAPPELVSLPIARNNPLHYSEGIEMLFWHRYWNAYMEELQNISDPGDLKSCFQNIEESIAGSKLQHSKNYRFYIPFPLLDVLLSHKNPWMRKQSLRLLRYLEESWLPCPGYDENRHNDERIAFSTGLALHVYNSHCSELLTSKRGRAFIRSIHNDIAIRQLYTHDDFWWSGWQDAIRKVQLAGNLSPDYFVPLPRWNDHPPVPVPLPPNPVEAIRYSFDTIPSVRVTFDDSETNPHGDVNPLAAPVPNSLSHNVGEGFPLTVFERPLNGNATRDVEGGTSNMDLEDEGDGKQHLSRRNTSPGSVENLESHEERDRGTAISDRAEQTTSSLRDQERVGWNPTLDPNTLRIH</sequence>